<evidence type="ECO:0000259" key="5">
    <source>
        <dbReference type="Pfam" id="PF07244"/>
    </source>
</evidence>
<proteinExistence type="predicted"/>
<feature type="domain" description="POTRA" evidence="5">
    <location>
        <begin position="197"/>
        <end position="264"/>
    </location>
</feature>
<name>A0A918K1S6_9GAMM</name>
<evidence type="ECO:0000256" key="2">
    <source>
        <dbReference type="ARBA" id="ARBA00022452"/>
    </source>
</evidence>
<dbReference type="AlphaFoldDB" id="A0A918K1S6"/>
<dbReference type="PANTHER" id="PTHR12815:SF42">
    <property type="entry name" value="BACTERIAL SURFACE ANTIGEN (D15) DOMAIN-CONTAINING PROTEIN"/>
    <property type="match status" value="1"/>
</dbReference>
<evidence type="ECO:0000259" key="4">
    <source>
        <dbReference type="Pfam" id="PF01103"/>
    </source>
</evidence>
<dbReference type="Gene3D" id="2.40.160.50">
    <property type="entry name" value="membrane protein fhac: a member of the omp85/tpsb transporter family"/>
    <property type="match status" value="1"/>
</dbReference>
<reference evidence="6" key="1">
    <citation type="journal article" date="2014" name="Int. J. Syst. Evol. Microbiol.">
        <title>Complete genome sequence of Corynebacterium casei LMG S-19264T (=DSM 44701T), isolated from a smear-ripened cheese.</title>
        <authorList>
            <consortium name="US DOE Joint Genome Institute (JGI-PGF)"/>
            <person name="Walter F."/>
            <person name="Albersmeier A."/>
            <person name="Kalinowski J."/>
            <person name="Ruckert C."/>
        </authorList>
    </citation>
    <scope>NUCLEOTIDE SEQUENCE</scope>
    <source>
        <strain evidence="6">KCTC 22169</strain>
    </source>
</reference>
<dbReference type="Pfam" id="PF07244">
    <property type="entry name" value="POTRA"/>
    <property type="match status" value="1"/>
</dbReference>
<dbReference type="Pfam" id="PF01103">
    <property type="entry name" value="Omp85"/>
    <property type="match status" value="1"/>
</dbReference>
<dbReference type="Gene3D" id="3.10.20.310">
    <property type="entry name" value="membrane protein fhac"/>
    <property type="match status" value="1"/>
</dbReference>
<evidence type="ECO:0000256" key="1">
    <source>
        <dbReference type="ARBA" id="ARBA00004370"/>
    </source>
</evidence>
<accession>A0A918K1S6</accession>
<dbReference type="PANTHER" id="PTHR12815">
    <property type="entry name" value="SORTING AND ASSEMBLY MACHINERY SAMM50 PROTEIN FAMILY MEMBER"/>
    <property type="match status" value="1"/>
</dbReference>
<keyword evidence="3" id="KW-0472">Membrane</keyword>
<protein>
    <submittedName>
        <fullName evidence="6">Outer membrane protein assembly factor</fullName>
    </submittedName>
</protein>
<dbReference type="EMBL" id="BMXR01000002">
    <property type="protein sequence ID" value="GGX43346.1"/>
    <property type="molecule type" value="Genomic_DNA"/>
</dbReference>
<evidence type="ECO:0000313" key="7">
    <source>
        <dbReference type="Proteomes" id="UP000626148"/>
    </source>
</evidence>
<feature type="domain" description="Bacterial surface antigen (D15)" evidence="4">
    <location>
        <begin position="295"/>
        <end position="586"/>
    </location>
</feature>
<comment type="subcellular location">
    <subcellularLocation>
        <location evidence="1">Membrane</location>
    </subcellularLocation>
</comment>
<dbReference type="GO" id="GO:0019867">
    <property type="term" value="C:outer membrane"/>
    <property type="evidence" value="ECO:0007669"/>
    <property type="project" value="InterPro"/>
</dbReference>
<dbReference type="Proteomes" id="UP000626148">
    <property type="component" value="Unassembled WGS sequence"/>
</dbReference>
<keyword evidence="2" id="KW-1134">Transmembrane beta strand</keyword>
<dbReference type="RefSeq" id="WP_189607167.1">
    <property type="nucleotide sequence ID" value="NZ_BMXR01000002.1"/>
</dbReference>
<dbReference type="InterPro" id="IPR000184">
    <property type="entry name" value="Bac_surfAg_D15"/>
</dbReference>
<evidence type="ECO:0000256" key="3">
    <source>
        <dbReference type="ARBA" id="ARBA00023136"/>
    </source>
</evidence>
<keyword evidence="2" id="KW-0812">Transmembrane</keyword>
<dbReference type="InterPro" id="IPR039910">
    <property type="entry name" value="D15-like"/>
</dbReference>
<evidence type="ECO:0000313" key="6">
    <source>
        <dbReference type="EMBL" id="GGX43346.1"/>
    </source>
</evidence>
<organism evidence="6 7">
    <name type="scientific">Saccharospirillum salsuginis</name>
    <dbReference type="NCBI Taxonomy" id="418750"/>
    <lineage>
        <taxon>Bacteria</taxon>
        <taxon>Pseudomonadati</taxon>
        <taxon>Pseudomonadota</taxon>
        <taxon>Gammaproteobacteria</taxon>
        <taxon>Oceanospirillales</taxon>
        <taxon>Saccharospirillaceae</taxon>
        <taxon>Saccharospirillum</taxon>
    </lineage>
</organism>
<comment type="caution">
    <text evidence="6">The sequence shown here is derived from an EMBL/GenBank/DDBJ whole genome shotgun (WGS) entry which is preliminary data.</text>
</comment>
<gene>
    <name evidence="6" type="ORF">GCM10007392_07600</name>
</gene>
<dbReference type="InterPro" id="IPR010827">
    <property type="entry name" value="BamA/TamA_POTRA"/>
</dbReference>
<sequence>MKAEETAGLPPVLKNNLIVEPGNRALHRALIAQLEQYRESLGSINLSPNLSRLSRGEIERMRQVLDSHGFYDADIIYRTVPESQVDYTFFESTIRLFTGAQYDGEHIQYRIDTGEQYKVLSVTIDGVDIETPETWPLAGVGEPMVAETILADQSQLRAIIDDKGCYFTLEVTHQVRLAEAEHGGHLVYRVLANQPSKVGDITFSGTEGVSERFLRRQTDLDDGACFSRADIDQAVLNLYQTQLFATVRRSLTRTEEGRVDARFDLVQRPPRTVRAGVGWDTDQGFGLKLGWEHRNMWGRAQRLTLGTELWAERQSANAQITLPGFLEARNTLVWNNTVSHETPEDKEYYSGESRATINRQASREDTYRYGIAYERIDEKVNDKWNTFSLLRFPLAYEYDENPNSLNPRRGVRYNVQTEPVFSLSGSSDPFFVGTLGWASYRPLGDDVVLANRLEWTSLWPLTDTADLDRIPDSERLVSGGGGSVRGYPYRSIGVDGTSEGGTQKWEGALELRAQMGQNWGVALFTDVASVSEEWNPTRDQDWFTGIGMGVRYYTALAPIRFDVAIPMNRRDSDAAFQIYLSLGQAF</sequence>
<keyword evidence="7" id="KW-1185">Reference proteome</keyword>
<reference evidence="6" key="2">
    <citation type="submission" date="2020-09" db="EMBL/GenBank/DDBJ databases">
        <authorList>
            <person name="Sun Q."/>
            <person name="Kim S."/>
        </authorList>
    </citation>
    <scope>NUCLEOTIDE SEQUENCE</scope>
    <source>
        <strain evidence="6">KCTC 22169</strain>
    </source>
</reference>